<dbReference type="Gene3D" id="3.40.50.200">
    <property type="entry name" value="Peptidase S8/S53 domain"/>
    <property type="match status" value="1"/>
</dbReference>
<feature type="active site" description="Charge relay system" evidence="1">
    <location>
        <position position="192"/>
    </location>
</feature>
<dbReference type="InterPro" id="IPR036852">
    <property type="entry name" value="Peptidase_S8/S53_dom_sf"/>
</dbReference>
<keyword evidence="1" id="KW-0378">Hydrolase</keyword>
<evidence type="ECO:0000313" key="4">
    <source>
        <dbReference type="Proteomes" id="UP000295722"/>
    </source>
</evidence>
<dbReference type="RefSeq" id="WP_133198895.1">
    <property type="nucleotide sequence ID" value="NZ_JBHUCW010000004.1"/>
</dbReference>
<keyword evidence="4" id="KW-1185">Reference proteome</keyword>
<keyword evidence="1" id="KW-0645">Protease</keyword>
<sequence>MSHELRVGIVDSGYGAGQAASVDAALGFALGEDLCVHERAATPDKLGHGSAVLAHIMHAAPGARFCVAQVFHEHPVTSAAQIAAAVRWLIAQRVRIINLSLGVRADRSALREACAEAVDAGIVVCASSPAQGAGVFPASYPGVIRVTGDARCAAHQWSWLDTAQADFGAVVKGQAQGMPGMSNERGAPAGASIATAALSGHIAARLMLDPAADRDALLAHLRAHAAYIGAERRSLAS</sequence>
<dbReference type="GO" id="GO:0004252">
    <property type="term" value="F:serine-type endopeptidase activity"/>
    <property type="evidence" value="ECO:0007669"/>
    <property type="project" value="UniProtKB-UniRule"/>
</dbReference>
<comment type="similarity">
    <text evidence="1">Belongs to the peptidase S8 family.</text>
</comment>
<keyword evidence="1" id="KW-0720">Serine protease</keyword>
<dbReference type="EMBL" id="SMRP01000025">
    <property type="protein sequence ID" value="TDG19029.1"/>
    <property type="molecule type" value="Genomic_DNA"/>
</dbReference>
<comment type="caution">
    <text evidence="3">The sequence shown here is derived from an EMBL/GenBank/DDBJ whole genome shotgun (WGS) entry which is preliminary data.</text>
</comment>
<dbReference type="Pfam" id="PF00082">
    <property type="entry name" value="Peptidase_S8"/>
    <property type="match status" value="1"/>
</dbReference>
<evidence type="ECO:0000313" key="3">
    <source>
        <dbReference type="EMBL" id="TDG19029.1"/>
    </source>
</evidence>
<dbReference type="Proteomes" id="UP000295722">
    <property type="component" value="Unassembled WGS sequence"/>
</dbReference>
<dbReference type="PROSITE" id="PS51892">
    <property type="entry name" value="SUBTILASE"/>
    <property type="match status" value="1"/>
</dbReference>
<gene>
    <name evidence="3" type="ORF">EYW47_32440</name>
</gene>
<feature type="active site" description="Charge relay system" evidence="1">
    <location>
        <position position="48"/>
    </location>
</feature>
<organism evidence="3 4">
    <name type="scientific">Paraburkholderia silviterrae</name>
    <dbReference type="NCBI Taxonomy" id="2528715"/>
    <lineage>
        <taxon>Bacteria</taxon>
        <taxon>Pseudomonadati</taxon>
        <taxon>Pseudomonadota</taxon>
        <taxon>Betaproteobacteria</taxon>
        <taxon>Burkholderiales</taxon>
        <taxon>Burkholderiaceae</taxon>
        <taxon>Paraburkholderia</taxon>
    </lineage>
</organism>
<name>A0A4R5M180_9BURK</name>
<reference evidence="3 4" key="1">
    <citation type="submission" date="2019-03" db="EMBL/GenBank/DDBJ databases">
        <title>Paraburkholderia sp. 4M-K11, isolated from subtropical forest soil.</title>
        <authorList>
            <person name="Gao Z.-H."/>
            <person name="Qiu L.-H."/>
        </authorList>
    </citation>
    <scope>NUCLEOTIDE SEQUENCE [LARGE SCALE GENOMIC DNA]</scope>
    <source>
        <strain evidence="3 4">4M-K11</strain>
    </source>
</reference>
<dbReference type="SUPFAM" id="SSF52743">
    <property type="entry name" value="Subtilisin-like"/>
    <property type="match status" value="1"/>
</dbReference>
<dbReference type="AlphaFoldDB" id="A0A4R5M180"/>
<dbReference type="OrthoDB" id="9790784at2"/>
<evidence type="ECO:0000256" key="1">
    <source>
        <dbReference type="PROSITE-ProRule" id="PRU01240"/>
    </source>
</evidence>
<protein>
    <submittedName>
        <fullName evidence="3">Peptidase S8 and S53 subtilisin kexin sedolisin</fullName>
    </submittedName>
</protein>
<proteinExistence type="inferred from homology"/>
<feature type="active site" description="Charge relay system" evidence="1">
    <location>
        <position position="11"/>
    </location>
</feature>
<dbReference type="InterPro" id="IPR000209">
    <property type="entry name" value="Peptidase_S8/S53_dom"/>
</dbReference>
<accession>A0A4R5M180</accession>
<dbReference type="GO" id="GO:0006508">
    <property type="term" value="P:proteolysis"/>
    <property type="evidence" value="ECO:0007669"/>
    <property type="project" value="UniProtKB-KW"/>
</dbReference>
<feature type="domain" description="Peptidase S8/S53" evidence="2">
    <location>
        <begin position="48"/>
        <end position="151"/>
    </location>
</feature>
<evidence type="ECO:0000259" key="2">
    <source>
        <dbReference type="Pfam" id="PF00082"/>
    </source>
</evidence>